<evidence type="ECO:0000313" key="3">
    <source>
        <dbReference type="EMBL" id="MDT0274813.1"/>
    </source>
</evidence>
<dbReference type="InterPro" id="IPR020556">
    <property type="entry name" value="Amidase_CS"/>
</dbReference>
<evidence type="ECO:0000313" key="4">
    <source>
        <dbReference type="Proteomes" id="UP001183222"/>
    </source>
</evidence>
<comment type="caution">
    <text evidence="3">The sequence shown here is derived from an EMBL/GenBank/DDBJ whole genome shotgun (WGS) entry which is preliminary data.</text>
</comment>
<comment type="similarity">
    <text evidence="1">Belongs to the amidase family.</text>
</comment>
<dbReference type="EMBL" id="JAVREI010000001">
    <property type="protein sequence ID" value="MDT0274813.1"/>
    <property type="molecule type" value="Genomic_DNA"/>
</dbReference>
<dbReference type="PROSITE" id="PS00571">
    <property type="entry name" value="AMIDASES"/>
    <property type="match status" value="1"/>
</dbReference>
<dbReference type="PANTHER" id="PTHR11895">
    <property type="entry name" value="TRANSAMIDASE"/>
    <property type="match status" value="1"/>
</dbReference>
<feature type="domain" description="Amidase" evidence="2">
    <location>
        <begin position="25"/>
        <end position="299"/>
    </location>
</feature>
<dbReference type="SUPFAM" id="SSF75304">
    <property type="entry name" value="Amidase signature (AS) enzymes"/>
    <property type="match status" value="1"/>
</dbReference>
<dbReference type="InterPro" id="IPR036928">
    <property type="entry name" value="AS_sf"/>
</dbReference>
<organism evidence="3 4">
    <name type="scientific">Blastococcus goldschmidtiae</name>
    <dbReference type="NCBI Taxonomy" id="3075546"/>
    <lineage>
        <taxon>Bacteria</taxon>
        <taxon>Bacillati</taxon>
        <taxon>Actinomycetota</taxon>
        <taxon>Actinomycetes</taxon>
        <taxon>Geodermatophilales</taxon>
        <taxon>Geodermatophilaceae</taxon>
        <taxon>Blastococcus</taxon>
    </lineage>
</organism>
<dbReference type="InterPro" id="IPR000120">
    <property type="entry name" value="Amidase"/>
</dbReference>
<dbReference type="Pfam" id="PF01425">
    <property type="entry name" value="Amidase"/>
    <property type="match status" value="1"/>
</dbReference>
<dbReference type="PANTHER" id="PTHR11895:SF7">
    <property type="entry name" value="GLUTAMYL-TRNA(GLN) AMIDOTRANSFERASE SUBUNIT A, MITOCHONDRIAL"/>
    <property type="match status" value="1"/>
</dbReference>
<evidence type="ECO:0000256" key="1">
    <source>
        <dbReference type="ARBA" id="ARBA00009199"/>
    </source>
</evidence>
<gene>
    <name evidence="3" type="ORF">RM425_02760</name>
</gene>
<dbReference type="Proteomes" id="UP001183222">
    <property type="component" value="Unassembled WGS sequence"/>
</dbReference>
<proteinExistence type="inferred from homology"/>
<sequence length="353" mass="36711">MTEPWLQDACSLVDAFRAREISPVEAVQAVLDAVEASELNAVCHVDAENALAAARDADVGTPFGGVPFAVKELEPVEGWPFPRGSKLLEGTTGPFTTVHVERIRDLGGAIPVVQTTSSEFGLVGYTSTKLHGTTRNPWNPDLTPGGSSGGTAAAVAGGVVPIGTGTDGGGSIRIPAGYAGLVGIKTSFRTIPFAPFAQIEPLHSTVGCLSRSVRDTARWLDVANGAHPRDPFSLPRVDGFEAGLGTHELAGLRVAVLPDFGGTVVHPDVVAAIEDAAGALIAAAGMRRVDVEFAVPDMAAIWSGASLPTMWHGMHAYWPQIRELLTDEVAALMARSETFSMADAAAVDPCANS</sequence>
<dbReference type="Gene3D" id="3.90.1300.10">
    <property type="entry name" value="Amidase signature (AS) domain"/>
    <property type="match status" value="1"/>
</dbReference>
<name>A0ABU2K3P9_9ACTN</name>
<accession>A0ABU2K3P9</accession>
<dbReference type="RefSeq" id="WP_311343654.1">
    <property type="nucleotide sequence ID" value="NZ_JAVREI010000001.1"/>
</dbReference>
<reference evidence="4" key="1">
    <citation type="submission" date="2023-07" db="EMBL/GenBank/DDBJ databases">
        <title>30 novel species of actinomycetes from the DSMZ collection.</title>
        <authorList>
            <person name="Nouioui I."/>
        </authorList>
    </citation>
    <scope>NUCLEOTIDE SEQUENCE [LARGE SCALE GENOMIC DNA]</scope>
    <source>
        <strain evidence="4">DSM 46792</strain>
    </source>
</reference>
<evidence type="ECO:0000259" key="2">
    <source>
        <dbReference type="Pfam" id="PF01425"/>
    </source>
</evidence>
<dbReference type="InterPro" id="IPR023631">
    <property type="entry name" value="Amidase_dom"/>
</dbReference>
<keyword evidence="4" id="KW-1185">Reference proteome</keyword>
<protein>
    <submittedName>
        <fullName evidence="3">Amidase family protein</fullName>
    </submittedName>
</protein>